<feature type="domain" description="Galactose-1-phosphate uridyl transferase N-terminal" evidence="8">
    <location>
        <begin position="5"/>
        <end position="169"/>
    </location>
</feature>
<dbReference type="InterPro" id="IPR005849">
    <property type="entry name" value="GalP_Utransf_N"/>
</dbReference>
<dbReference type="PANTHER" id="PTHR11943">
    <property type="entry name" value="GALACTOSE-1-PHOSPHATE URIDYLYLTRANSFERASE"/>
    <property type="match status" value="1"/>
</dbReference>
<accession>A0A8X6IB33</accession>
<dbReference type="InterPro" id="IPR019779">
    <property type="entry name" value="GalP_UDPtransf1_His-AS"/>
</dbReference>
<dbReference type="OrthoDB" id="418412at2759"/>
<sequence>MSSLFNAEDHQHLRFNPLSDKWVLVSPHRAKRPWKGQIEKVSEAEIPAHDFNNPLCPGATRANGEINPDYDETYVFPNDFPALLEDVPSPDESSHPLFKAAAAKGVCRVMCFHPKSNVTLPLMAIDEIILVIDTWIKELLDLGTKFTWVQIFENKGEIMGCSNPHPHCQ</sequence>
<organism evidence="9 10">
    <name type="scientific">Trichonephila clavata</name>
    <name type="common">Joro spider</name>
    <name type="synonym">Nephila clavata</name>
    <dbReference type="NCBI Taxonomy" id="2740835"/>
    <lineage>
        <taxon>Eukaryota</taxon>
        <taxon>Metazoa</taxon>
        <taxon>Ecdysozoa</taxon>
        <taxon>Arthropoda</taxon>
        <taxon>Chelicerata</taxon>
        <taxon>Arachnida</taxon>
        <taxon>Araneae</taxon>
        <taxon>Araneomorphae</taxon>
        <taxon>Entelegynae</taxon>
        <taxon>Araneoidea</taxon>
        <taxon>Nephilidae</taxon>
        <taxon>Trichonephila</taxon>
    </lineage>
</organism>
<dbReference type="Pfam" id="PF01087">
    <property type="entry name" value="GalP_UDP_transf"/>
    <property type="match status" value="1"/>
</dbReference>
<keyword evidence="7" id="KW-0479">Metal-binding</keyword>
<dbReference type="GO" id="GO:0005737">
    <property type="term" value="C:cytoplasm"/>
    <property type="evidence" value="ECO:0007669"/>
    <property type="project" value="TreeGrafter"/>
</dbReference>
<evidence type="ECO:0000313" key="10">
    <source>
        <dbReference type="Proteomes" id="UP000887116"/>
    </source>
</evidence>
<protein>
    <recommendedName>
        <fullName evidence="7">Galactose-1-phosphate uridylyltransferase</fullName>
        <ecNumber evidence="7">2.7.7.12</ecNumber>
    </recommendedName>
</protein>
<dbReference type="SUPFAM" id="SSF54197">
    <property type="entry name" value="HIT-like"/>
    <property type="match status" value="1"/>
</dbReference>
<dbReference type="GO" id="GO:0033499">
    <property type="term" value="P:galactose catabolic process via UDP-galactose, Leloir pathway"/>
    <property type="evidence" value="ECO:0007669"/>
    <property type="project" value="TreeGrafter"/>
</dbReference>
<gene>
    <name evidence="9" type="primary">Galt</name>
    <name evidence="9" type="ORF">TNCT_608761</name>
</gene>
<comment type="catalytic activity">
    <reaction evidence="1 7">
        <text>alpha-D-galactose 1-phosphate + UDP-alpha-D-glucose = alpha-D-glucose 1-phosphate + UDP-alpha-D-galactose</text>
        <dbReference type="Rhea" id="RHEA:13989"/>
        <dbReference type="ChEBI" id="CHEBI:58336"/>
        <dbReference type="ChEBI" id="CHEBI:58601"/>
        <dbReference type="ChEBI" id="CHEBI:58885"/>
        <dbReference type="ChEBI" id="CHEBI:66914"/>
        <dbReference type="EC" id="2.7.7.12"/>
    </reaction>
</comment>
<feature type="non-terminal residue" evidence="9">
    <location>
        <position position="169"/>
    </location>
</feature>
<dbReference type="FunFam" id="3.30.428.10:FF:000002">
    <property type="entry name" value="Galactose-1-phosphate uridylyltransferase"/>
    <property type="match status" value="1"/>
</dbReference>
<evidence type="ECO:0000259" key="8">
    <source>
        <dbReference type="Pfam" id="PF01087"/>
    </source>
</evidence>
<comment type="pathway">
    <text evidence="2 7">Carbohydrate metabolism; galactose metabolism.</text>
</comment>
<evidence type="ECO:0000256" key="7">
    <source>
        <dbReference type="RuleBase" id="RU000506"/>
    </source>
</evidence>
<proteinExistence type="inferred from homology"/>
<dbReference type="NCBIfam" id="TIGR00209">
    <property type="entry name" value="galT_1"/>
    <property type="match status" value="1"/>
</dbReference>
<evidence type="ECO:0000256" key="6">
    <source>
        <dbReference type="ARBA" id="ARBA00023277"/>
    </source>
</evidence>
<reference evidence="9" key="1">
    <citation type="submission" date="2020-07" db="EMBL/GenBank/DDBJ databases">
        <title>Multicomponent nature underlies the extraordinary mechanical properties of spider dragline silk.</title>
        <authorList>
            <person name="Kono N."/>
            <person name="Nakamura H."/>
            <person name="Mori M."/>
            <person name="Yoshida Y."/>
            <person name="Ohtoshi R."/>
            <person name="Malay A.D."/>
            <person name="Moran D.A.P."/>
            <person name="Tomita M."/>
            <person name="Numata K."/>
            <person name="Arakawa K."/>
        </authorList>
    </citation>
    <scope>NUCLEOTIDE SEQUENCE</scope>
</reference>
<comment type="caution">
    <text evidence="9">The sequence shown here is derived from an EMBL/GenBank/DDBJ whole genome shotgun (WGS) entry which is preliminary data.</text>
</comment>
<evidence type="ECO:0000256" key="2">
    <source>
        <dbReference type="ARBA" id="ARBA00004947"/>
    </source>
</evidence>
<dbReference type="GO" id="GO:0008270">
    <property type="term" value="F:zinc ion binding"/>
    <property type="evidence" value="ECO:0007669"/>
    <property type="project" value="InterPro"/>
</dbReference>
<keyword evidence="3 7" id="KW-0808">Transferase</keyword>
<evidence type="ECO:0000256" key="3">
    <source>
        <dbReference type="ARBA" id="ARBA00022679"/>
    </source>
</evidence>
<dbReference type="Gene3D" id="3.30.428.10">
    <property type="entry name" value="HIT-like"/>
    <property type="match status" value="1"/>
</dbReference>
<name>A0A8X6IB33_TRICU</name>
<evidence type="ECO:0000313" key="9">
    <source>
        <dbReference type="EMBL" id="GFQ91052.1"/>
    </source>
</evidence>
<dbReference type="InterPro" id="IPR036265">
    <property type="entry name" value="HIT-like_sf"/>
</dbReference>
<dbReference type="PANTHER" id="PTHR11943:SF1">
    <property type="entry name" value="GALACTOSE-1-PHOSPHATE URIDYLYLTRANSFERASE"/>
    <property type="match status" value="1"/>
</dbReference>
<evidence type="ECO:0000256" key="4">
    <source>
        <dbReference type="ARBA" id="ARBA00022695"/>
    </source>
</evidence>
<dbReference type="EMBL" id="BMAO01003917">
    <property type="protein sequence ID" value="GFQ91052.1"/>
    <property type="molecule type" value="Genomic_DNA"/>
</dbReference>
<evidence type="ECO:0000256" key="1">
    <source>
        <dbReference type="ARBA" id="ARBA00001107"/>
    </source>
</evidence>
<keyword evidence="5 7" id="KW-0299">Galactose metabolism</keyword>
<dbReference type="PROSITE" id="PS00117">
    <property type="entry name" value="GAL_P_UDP_TRANSF_I"/>
    <property type="match status" value="1"/>
</dbReference>
<dbReference type="InterPro" id="IPR001937">
    <property type="entry name" value="GalP_UDPtransf1"/>
</dbReference>
<keyword evidence="10" id="KW-1185">Reference proteome</keyword>
<dbReference type="GO" id="GO:0008108">
    <property type="term" value="F:UDP-glucose:hexose-1-phosphate uridylyltransferase activity"/>
    <property type="evidence" value="ECO:0007669"/>
    <property type="project" value="UniProtKB-EC"/>
</dbReference>
<evidence type="ECO:0000256" key="5">
    <source>
        <dbReference type="ARBA" id="ARBA00023144"/>
    </source>
</evidence>
<keyword evidence="4 7" id="KW-0548">Nucleotidyltransferase</keyword>
<keyword evidence="6 7" id="KW-0119">Carbohydrate metabolism</keyword>
<dbReference type="EC" id="2.7.7.12" evidence="7"/>
<dbReference type="AlphaFoldDB" id="A0A8X6IB33"/>
<dbReference type="Proteomes" id="UP000887116">
    <property type="component" value="Unassembled WGS sequence"/>
</dbReference>
<comment type="similarity">
    <text evidence="7">Belongs to the galactose-1-phosphate uridylyltransferase type 1 family.</text>
</comment>